<protein>
    <recommendedName>
        <fullName evidence="4">HTH luxR-type domain-containing protein</fullName>
    </recommendedName>
</protein>
<dbReference type="Pfam" id="PF00196">
    <property type="entry name" value="GerE"/>
    <property type="match status" value="1"/>
</dbReference>
<dbReference type="InterPro" id="IPR036388">
    <property type="entry name" value="WH-like_DNA-bd_sf"/>
</dbReference>
<comment type="caution">
    <text evidence="5">The sequence shown here is derived from an EMBL/GenBank/DDBJ whole genome shotgun (WGS) entry which is preliminary data.</text>
</comment>
<gene>
    <name evidence="5" type="ORF">GCM10017790_34810</name>
</gene>
<dbReference type="InterPro" id="IPR016032">
    <property type="entry name" value="Sig_transdc_resp-reg_C-effctor"/>
</dbReference>
<sequence>MITDSEFGDVLSPGRLLPEAERILVKLDLDMAKAMATTAQHLHGDGDSADLLAAEVLVRRGLYRYAGEVLPHRPPDNAPLERRTRWAVTAAAIQYWGAGDVEAAHRVLADVGGPVTEAHRAGLLLLDGSTRAALAAGEKVLREQCLPDGAIRPAVIAVVVAAALSGRFDRALAAVDRAGPGSHRSAEIGYAHCFASLMSGQVRQASRLAEDGYRDAVAAGNVAVAAGWLALRGQVAKTRGDLAGAIADLATASRLFDGGNSCFLQPPCLAELAGARAMFGDQTGARQTRQLVADRAFESRLFAPWLALSQAWITAAGGDTTLAARQARDAADIAMASGQYAVEAVARYDVARLGNPNAVRHRLAALAGVVQGPVVPAMAGAAAALARSDPGALDAATAKFTELGMDLLAAETATAAGAAALRHTATPPGSVVCPDAKTPLLRLTAPLVELTRREREVALLAANGFTSPAIGNRLGLSVRTVDNYLGRAYQKLGVTSRRDLAPLVVGDRPQPSIHAEGEHR</sequence>
<accession>A0ABQ3LKI4</accession>
<keyword evidence="2" id="KW-0238">DNA-binding</keyword>
<dbReference type="RefSeq" id="WP_191255497.1">
    <property type="nucleotide sequence ID" value="NZ_BNAY01000003.1"/>
</dbReference>
<dbReference type="CDD" id="cd06170">
    <property type="entry name" value="LuxR_C_like"/>
    <property type="match status" value="1"/>
</dbReference>
<dbReference type="InterPro" id="IPR000792">
    <property type="entry name" value="Tscrpt_reg_LuxR_C"/>
</dbReference>
<evidence type="ECO:0000256" key="1">
    <source>
        <dbReference type="ARBA" id="ARBA00023015"/>
    </source>
</evidence>
<dbReference type="Gene3D" id="1.10.10.10">
    <property type="entry name" value="Winged helix-like DNA-binding domain superfamily/Winged helix DNA-binding domain"/>
    <property type="match status" value="1"/>
</dbReference>
<evidence type="ECO:0000313" key="6">
    <source>
        <dbReference type="Proteomes" id="UP000635387"/>
    </source>
</evidence>
<name>A0ABQ3LKI4_9PSEU</name>
<dbReference type="PANTHER" id="PTHR44688:SF16">
    <property type="entry name" value="DNA-BINDING TRANSCRIPTIONAL ACTIVATOR DEVR_DOSR"/>
    <property type="match status" value="1"/>
</dbReference>
<dbReference type="PRINTS" id="PR00038">
    <property type="entry name" value="HTHLUXR"/>
</dbReference>
<dbReference type="Proteomes" id="UP000635387">
    <property type="component" value="Unassembled WGS sequence"/>
</dbReference>
<dbReference type="PANTHER" id="PTHR44688">
    <property type="entry name" value="DNA-BINDING TRANSCRIPTIONAL ACTIVATOR DEVR_DOSR"/>
    <property type="match status" value="1"/>
</dbReference>
<organism evidence="5 6">
    <name type="scientific">Amycolatopsis oliviviridis</name>
    <dbReference type="NCBI Taxonomy" id="1471590"/>
    <lineage>
        <taxon>Bacteria</taxon>
        <taxon>Bacillati</taxon>
        <taxon>Actinomycetota</taxon>
        <taxon>Actinomycetes</taxon>
        <taxon>Pseudonocardiales</taxon>
        <taxon>Pseudonocardiaceae</taxon>
        <taxon>Amycolatopsis</taxon>
    </lineage>
</organism>
<keyword evidence="6" id="KW-1185">Reference proteome</keyword>
<evidence type="ECO:0000256" key="3">
    <source>
        <dbReference type="ARBA" id="ARBA00023163"/>
    </source>
</evidence>
<dbReference type="PROSITE" id="PS00622">
    <property type="entry name" value="HTH_LUXR_1"/>
    <property type="match status" value="1"/>
</dbReference>
<keyword evidence="3" id="KW-0804">Transcription</keyword>
<dbReference type="SUPFAM" id="SSF46894">
    <property type="entry name" value="C-terminal effector domain of the bipartite response regulators"/>
    <property type="match status" value="1"/>
</dbReference>
<dbReference type="SMART" id="SM00421">
    <property type="entry name" value="HTH_LUXR"/>
    <property type="match status" value="1"/>
</dbReference>
<reference evidence="6" key="1">
    <citation type="journal article" date="2019" name="Int. J. Syst. Evol. Microbiol.">
        <title>The Global Catalogue of Microorganisms (GCM) 10K type strain sequencing project: providing services to taxonomists for standard genome sequencing and annotation.</title>
        <authorList>
            <consortium name="The Broad Institute Genomics Platform"/>
            <consortium name="The Broad Institute Genome Sequencing Center for Infectious Disease"/>
            <person name="Wu L."/>
            <person name="Ma J."/>
        </authorList>
    </citation>
    <scope>NUCLEOTIDE SEQUENCE [LARGE SCALE GENOMIC DNA]</scope>
    <source>
        <strain evidence="6">CGMCC 4.7683</strain>
    </source>
</reference>
<keyword evidence="1" id="KW-0805">Transcription regulation</keyword>
<proteinExistence type="predicted"/>
<dbReference type="EMBL" id="BNAY01000003">
    <property type="protein sequence ID" value="GHH17636.1"/>
    <property type="molecule type" value="Genomic_DNA"/>
</dbReference>
<evidence type="ECO:0000259" key="4">
    <source>
        <dbReference type="PROSITE" id="PS50043"/>
    </source>
</evidence>
<evidence type="ECO:0000313" key="5">
    <source>
        <dbReference type="EMBL" id="GHH17636.1"/>
    </source>
</evidence>
<dbReference type="PROSITE" id="PS50043">
    <property type="entry name" value="HTH_LUXR_2"/>
    <property type="match status" value="1"/>
</dbReference>
<evidence type="ECO:0000256" key="2">
    <source>
        <dbReference type="ARBA" id="ARBA00023125"/>
    </source>
</evidence>
<feature type="domain" description="HTH luxR-type" evidence="4">
    <location>
        <begin position="443"/>
        <end position="508"/>
    </location>
</feature>